<proteinExistence type="predicted"/>
<organism evidence="1 2">
    <name type="scientific">Cuniculiplasma divulgatum</name>
    <dbReference type="NCBI Taxonomy" id="1673428"/>
    <lineage>
        <taxon>Archaea</taxon>
        <taxon>Methanobacteriati</taxon>
        <taxon>Thermoplasmatota</taxon>
        <taxon>Thermoplasmata</taxon>
        <taxon>Thermoplasmatales</taxon>
        <taxon>Cuniculiplasmataceae</taxon>
        <taxon>Cuniculiplasma</taxon>
    </lineage>
</organism>
<dbReference type="EMBL" id="LT671858">
    <property type="protein sequence ID" value="SIM37620.1"/>
    <property type="molecule type" value="Genomic_DNA"/>
</dbReference>
<dbReference type="RefSeq" id="WP_148689519.1">
    <property type="nucleotide sequence ID" value="NZ_LT671858.1"/>
</dbReference>
<evidence type="ECO:0000313" key="1">
    <source>
        <dbReference type="EMBL" id="SIM37620.1"/>
    </source>
</evidence>
<gene>
    <name evidence="1" type="ORF">CSP5_0298</name>
</gene>
<reference evidence="1 2" key="1">
    <citation type="submission" date="2016-04" db="EMBL/GenBank/DDBJ databases">
        <authorList>
            <person name="Evans L.H."/>
            <person name="Alamgir A."/>
            <person name="Owens N."/>
            <person name="Weber N.D."/>
            <person name="Virtaneva K."/>
            <person name="Barbian K."/>
            <person name="Babar A."/>
            <person name="Rosenke K."/>
        </authorList>
    </citation>
    <scope>NUCLEOTIDE SEQUENCE [LARGE SCALE GENOMIC DNA]</scope>
    <source>
        <strain evidence="2">S5(T) (JCM 30642 \VKM B-2941)</strain>
    </source>
</reference>
<dbReference type="InterPro" id="IPR024524">
    <property type="entry name" value="DUF3800"/>
</dbReference>
<dbReference type="GeneID" id="41587601"/>
<protein>
    <submittedName>
        <fullName evidence="1">RNAse H superfamily ribonuclease</fullName>
    </submittedName>
</protein>
<dbReference type="Pfam" id="PF12686">
    <property type="entry name" value="DUF3800"/>
    <property type="match status" value="1"/>
</dbReference>
<dbReference type="Proteomes" id="UP000195607">
    <property type="component" value="Chromosome I"/>
</dbReference>
<dbReference type="AlphaFoldDB" id="A0A1N5SNI9"/>
<evidence type="ECO:0000313" key="2">
    <source>
        <dbReference type="Proteomes" id="UP000195607"/>
    </source>
</evidence>
<name>A0A1N5SNI9_9ARCH</name>
<accession>A0A1N5SNI9</accession>
<sequence>MDIRYIYFDESDDLGFSEKSSKFLIISAFITDDPRKLDRIIKNARRNKLKNKLKNANEIKFNKSSPEVRKYFINKLNETCSCSGINCIMEKKKVSSPYLKENKDKLYSFAAGRLADAIKLDCDNVEIRIDKSKRKSLLRKDFNEYLSQKLKNGSNFNEPVIITHSY</sequence>